<dbReference type="InterPro" id="IPR023159">
    <property type="entry name" value="SO1590-like_sf"/>
</dbReference>
<accession>A0A853CGN0</accession>
<dbReference type="InterPro" id="IPR021607">
    <property type="entry name" value="DUF3224"/>
</dbReference>
<dbReference type="EMBL" id="JACBZT010000001">
    <property type="protein sequence ID" value="NYJ05458.1"/>
    <property type="molecule type" value="Genomic_DNA"/>
</dbReference>
<comment type="caution">
    <text evidence="1">The sequence shown here is derived from an EMBL/GenBank/DDBJ whole genome shotgun (WGS) entry which is preliminary data.</text>
</comment>
<dbReference type="AlphaFoldDB" id="A0A853CGN0"/>
<evidence type="ECO:0000313" key="2">
    <source>
        <dbReference type="Proteomes" id="UP000541969"/>
    </source>
</evidence>
<protein>
    <recommendedName>
        <fullName evidence="3">DUF3224 domain-containing protein</fullName>
    </recommendedName>
</protein>
<name>A0A853CGN0_9ACTN</name>
<evidence type="ECO:0008006" key="3">
    <source>
        <dbReference type="Google" id="ProtNLM"/>
    </source>
</evidence>
<dbReference type="RefSeq" id="WP_179716108.1">
    <property type="nucleotide sequence ID" value="NZ_JACBZT010000001.1"/>
</dbReference>
<reference evidence="1 2" key="1">
    <citation type="submission" date="2020-07" db="EMBL/GenBank/DDBJ databases">
        <title>Sequencing the genomes of 1000 actinobacteria strains.</title>
        <authorList>
            <person name="Klenk H.-P."/>
        </authorList>
    </citation>
    <scope>NUCLEOTIDE SEQUENCE [LARGE SCALE GENOMIC DNA]</scope>
    <source>
        <strain evidence="1 2">DSM 104001</strain>
    </source>
</reference>
<organism evidence="1 2">
    <name type="scientific">Petropleomorpha daqingensis</name>
    <dbReference type="NCBI Taxonomy" id="2026353"/>
    <lineage>
        <taxon>Bacteria</taxon>
        <taxon>Bacillati</taxon>
        <taxon>Actinomycetota</taxon>
        <taxon>Actinomycetes</taxon>
        <taxon>Geodermatophilales</taxon>
        <taxon>Geodermatophilaceae</taxon>
        <taxon>Petropleomorpha</taxon>
    </lineage>
</organism>
<dbReference type="Proteomes" id="UP000541969">
    <property type="component" value="Unassembled WGS sequence"/>
</dbReference>
<gene>
    <name evidence="1" type="ORF">GGQ55_001736</name>
</gene>
<keyword evidence="2" id="KW-1185">Reference proteome</keyword>
<dbReference type="Pfam" id="PF11528">
    <property type="entry name" value="DUF3224"/>
    <property type="match status" value="1"/>
</dbReference>
<sequence length="131" mass="13232">MPQVEVPFEVTGWEPAPLELGEPGAVTFGRVGLRKTFSGPLTGTSVVSMTSAAVGEAPVGYVAVELVTGTLEGRTGSFVLQHTGVVDDGAPPPSGVVLPGTGTGELEGLRGTMTIAHGESGAVLTLDYDLP</sequence>
<dbReference type="Gene3D" id="2.40.350.10">
    <property type="entry name" value="SO1590-like"/>
    <property type="match status" value="1"/>
</dbReference>
<evidence type="ECO:0000313" key="1">
    <source>
        <dbReference type="EMBL" id="NYJ05458.1"/>
    </source>
</evidence>
<proteinExistence type="predicted"/>
<dbReference type="SUPFAM" id="SSF159238">
    <property type="entry name" value="SO1590-like"/>
    <property type="match status" value="1"/>
</dbReference>